<keyword evidence="4" id="KW-0805">Transcription regulation</keyword>
<evidence type="ECO:0000256" key="6">
    <source>
        <dbReference type="ARBA" id="ARBA00023163"/>
    </source>
</evidence>
<name>A0ABS5U8A6_9BACT</name>
<evidence type="ECO:0000256" key="2">
    <source>
        <dbReference type="ARBA" id="ARBA00022491"/>
    </source>
</evidence>
<evidence type="ECO:0000256" key="5">
    <source>
        <dbReference type="ARBA" id="ARBA00023125"/>
    </source>
</evidence>
<proteinExistence type="inferred from homology"/>
<comment type="caution">
    <text evidence="7">The sequence shown here is derived from an EMBL/GenBank/DDBJ whole genome shotgun (WGS) entry which is preliminary data.</text>
</comment>
<keyword evidence="2" id="KW-0678">Repressor</keyword>
<dbReference type="PANTHER" id="PTHR33202">
    <property type="entry name" value="ZINC UPTAKE REGULATION PROTEIN"/>
    <property type="match status" value="1"/>
</dbReference>
<evidence type="ECO:0000256" key="1">
    <source>
        <dbReference type="ARBA" id="ARBA00007957"/>
    </source>
</evidence>
<reference evidence="7 8" key="1">
    <citation type="submission" date="2021-05" db="EMBL/GenBank/DDBJ databases">
        <title>The draft genome of Geobacter chapellei DSM 13688.</title>
        <authorList>
            <person name="Xu Z."/>
            <person name="Masuda Y."/>
            <person name="Itoh H."/>
            <person name="Senoo K."/>
        </authorList>
    </citation>
    <scope>NUCLEOTIDE SEQUENCE [LARGE SCALE GENOMIC DNA]</scope>
    <source>
        <strain evidence="7 8">DSM 13688</strain>
    </source>
</reference>
<comment type="similarity">
    <text evidence="1">Belongs to the Fur family.</text>
</comment>
<evidence type="ECO:0000313" key="8">
    <source>
        <dbReference type="Proteomes" id="UP000784128"/>
    </source>
</evidence>
<dbReference type="InterPro" id="IPR043135">
    <property type="entry name" value="Fur_C"/>
</dbReference>
<dbReference type="RefSeq" id="WP_214298176.1">
    <property type="nucleotide sequence ID" value="NZ_JAHDYS010000007.1"/>
</dbReference>
<sequence length="154" mass="17484">MPTTPQNMEEHLALFEQACRAAGLRVTHQRLQVYRQLALLDTHPTAEILHQELRKKIPTISLDTVYRTLATFAAHGLINKVETIESQARFEVALMRHHHLICSSCKTIMDFQWQSVDDALLPSEVSAWGRIDTRSVVVYGICHTCLQQTPLPGK</sequence>
<keyword evidence="5" id="KW-0238">DNA-binding</keyword>
<evidence type="ECO:0000256" key="3">
    <source>
        <dbReference type="ARBA" id="ARBA00022833"/>
    </source>
</evidence>
<evidence type="ECO:0000313" key="7">
    <source>
        <dbReference type="EMBL" id="MBT1071893.1"/>
    </source>
</evidence>
<organism evidence="7 8">
    <name type="scientific">Pelotalea chapellei</name>
    <dbReference type="NCBI Taxonomy" id="44671"/>
    <lineage>
        <taxon>Bacteria</taxon>
        <taxon>Pseudomonadati</taxon>
        <taxon>Thermodesulfobacteriota</taxon>
        <taxon>Desulfuromonadia</taxon>
        <taxon>Geobacterales</taxon>
        <taxon>Geobacteraceae</taxon>
        <taxon>Pelotalea</taxon>
    </lineage>
</organism>
<dbReference type="InterPro" id="IPR036388">
    <property type="entry name" value="WH-like_DNA-bd_sf"/>
</dbReference>
<dbReference type="InterPro" id="IPR002481">
    <property type="entry name" value="FUR"/>
</dbReference>
<dbReference type="Gene3D" id="3.30.1490.190">
    <property type="match status" value="1"/>
</dbReference>
<dbReference type="EMBL" id="JAHDYS010000007">
    <property type="protein sequence ID" value="MBT1071893.1"/>
    <property type="molecule type" value="Genomic_DNA"/>
</dbReference>
<keyword evidence="8" id="KW-1185">Reference proteome</keyword>
<gene>
    <name evidence="7" type="ORF">KJB30_08870</name>
</gene>
<keyword evidence="6" id="KW-0804">Transcription</keyword>
<dbReference type="InterPro" id="IPR036390">
    <property type="entry name" value="WH_DNA-bd_sf"/>
</dbReference>
<dbReference type="Pfam" id="PF01475">
    <property type="entry name" value="FUR"/>
    <property type="match status" value="1"/>
</dbReference>
<dbReference type="Proteomes" id="UP000784128">
    <property type="component" value="Unassembled WGS sequence"/>
</dbReference>
<dbReference type="PANTHER" id="PTHR33202:SF8">
    <property type="entry name" value="PEROXIDE-RESPONSIVE REPRESSOR PERR"/>
    <property type="match status" value="1"/>
</dbReference>
<accession>A0ABS5U8A6</accession>
<dbReference type="SUPFAM" id="SSF46785">
    <property type="entry name" value="Winged helix' DNA-binding domain"/>
    <property type="match status" value="1"/>
</dbReference>
<dbReference type="Gene3D" id="1.10.10.10">
    <property type="entry name" value="Winged helix-like DNA-binding domain superfamily/Winged helix DNA-binding domain"/>
    <property type="match status" value="1"/>
</dbReference>
<protein>
    <submittedName>
        <fullName evidence="7">Transcriptional repressor</fullName>
    </submittedName>
</protein>
<dbReference type="CDD" id="cd07153">
    <property type="entry name" value="Fur_like"/>
    <property type="match status" value="1"/>
</dbReference>
<keyword evidence="3" id="KW-0862">Zinc</keyword>
<evidence type="ECO:0000256" key="4">
    <source>
        <dbReference type="ARBA" id="ARBA00023015"/>
    </source>
</evidence>